<keyword evidence="2" id="KW-1185">Reference proteome</keyword>
<reference evidence="1" key="1">
    <citation type="journal article" date="2014" name="Genome Announc.">
        <title>Draft genome sequences of the altered schaedler flora, a defined bacterial community from gnotobiotic mice.</title>
        <authorList>
            <person name="Wannemuehler M.J."/>
            <person name="Overstreet A.M."/>
            <person name="Ward D.V."/>
            <person name="Phillips G.J."/>
        </authorList>
    </citation>
    <scope>NUCLEOTIDE SEQUENCE</scope>
    <source>
        <strain evidence="1">ASF457</strain>
    </source>
</reference>
<evidence type="ECO:0000313" key="2">
    <source>
        <dbReference type="Proteomes" id="UP000017429"/>
    </source>
</evidence>
<dbReference type="EMBL" id="CP097562">
    <property type="protein sequence ID" value="USF23143.1"/>
    <property type="molecule type" value="Genomic_DNA"/>
</dbReference>
<gene>
    <name evidence="1" type="ORF">N508_000198</name>
</gene>
<dbReference type="Gene3D" id="3.30.1460.30">
    <property type="entry name" value="YgaC/TfoX-N like chaperone"/>
    <property type="match status" value="1"/>
</dbReference>
<dbReference type="OrthoDB" id="9803291at2"/>
<evidence type="ECO:0000313" key="1">
    <source>
        <dbReference type="EMBL" id="USF23143.1"/>
    </source>
</evidence>
<reference evidence="1" key="3">
    <citation type="submission" date="2022-06" db="EMBL/GenBank/DDBJ databases">
        <title>Resources to Facilitate Use of the Altered Schaedler Flora (ASF) Mouse Model to Study Microbiome Function.</title>
        <authorList>
            <person name="Proctor A."/>
            <person name="Parvinroo S."/>
            <person name="Richie T."/>
            <person name="Jia X."/>
            <person name="Lee S.T.M."/>
            <person name="Karp P.D."/>
            <person name="Paley S."/>
            <person name="Kostic A.D."/>
            <person name="Pierre J.F."/>
            <person name="Wannemuehler M.J."/>
            <person name="Phillips G.J."/>
        </authorList>
    </citation>
    <scope>NUCLEOTIDE SEQUENCE</scope>
    <source>
        <strain evidence="1">ASF457</strain>
    </source>
</reference>
<organism evidence="1 2">
    <name type="scientific">Mucispirillum schaedleri ASF457</name>
    <dbReference type="NCBI Taxonomy" id="1379858"/>
    <lineage>
        <taxon>Bacteria</taxon>
        <taxon>Pseudomonadati</taxon>
        <taxon>Deferribacterota</taxon>
        <taxon>Deferribacteres</taxon>
        <taxon>Deferribacterales</taxon>
        <taxon>Mucispirillaceae</taxon>
        <taxon>Mucispirillum</taxon>
    </lineage>
</organism>
<sequence length="104" mass="12201">MSSSKEYLNFILDCLSNLDNITYKSMMGEYLIYYEGKNIAGIYDNRLLLKNTDNLSSIMDEFILEKPYPNAKDMVVADNLEDSEYLANIFNFLYDRLPFPKKKK</sequence>
<dbReference type="eggNOG" id="COG3070">
    <property type="taxonomic scope" value="Bacteria"/>
</dbReference>
<dbReference type="AlphaFoldDB" id="V2Q949"/>
<name>V2Q949_9BACT</name>
<proteinExistence type="predicted"/>
<dbReference type="KEGG" id="msch:N508_000198"/>
<dbReference type="SUPFAM" id="SSF159894">
    <property type="entry name" value="YgaC/TfoX-N like"/>
    <property type="match status" value="1"/>
</dbReference>
<accession>V2Q949</accession>
<protein>
    <submittedName>
        <fullName evidence="1">Uncharacterized protein</fullName>
    </submittedName>
</protein>
<reference evidence="1" key="2">
    <citation type="submission" date="2022-05" db="EMBL/GenBank/DDBJ databases">
        <authorList>
            <person name="Proctor A.L."/>
            <person name="Phillips G.J."/>
            <person name="Wannemuehler M.J."/>
        </authorList>
    </citation>
    <scope>NUCLEOTIDE SEQUENCE</scope>
    <source>
        <strain evidence="1">ASF457</strain>
    </source>
</reference>
<dbReference type="RefSeq" id="WP_023276213.1">
    <property type="nucleotide sequence ID" value="NZ_CP097562.1"/>
</dbReference>
<dbReference type="Proteomes" id="UP000017429">
    <property type="component" value="Chromosome"/>
</dbReference>